<comment type="similarity">
    <text evidence="13">Belongs to the class-I aminoacyl-tRNA synthetase family.</text>
</comment>
<keyword evidence="6 13" id="KW-0067">ATP-binding</keyword>
<dbReference type="EC" id="6.1.1.10" evidence="1"/>
<dbReference type="SUPFAM" id="SSF50249">
    <property type="entry name" value="Nucleic acid-binding proteins"/>
    <property type="match status" value="1"/>
</dbReference>
<dbReference type="InterPro" id="IPR041872">
    <property type="entry name" value="Anticodon_Met"/>
</dbReference>
<dbReference type="FunFam" id="2.40.50.140:FF:000225">
    <property type="entry name" value="tyrosine--tRNA ligase, cytoplasmic"/>
    <property type="match status" value="1"/>
</dbReference>
<dbReference type="InterPro" id="IPR014758">
    <property type="entry name" value="Met-tRNA_synth"/>
</dbReference>
<dbReference type="Gene3D" id="2.170.220.10">
    <property type="match status" value="1"/>
</dbReference>
<reference evidence="16" key="1">
    <citation type="submission" date="2021-01" db="EMBL/GenBank/DDBJ databases">
        <authorList>
            <person name="Corre E."/>
            <person name="Pelletier E."/>
            <person name="Niang G."/>
            <person name="Scheremetjew M."/>
            <person name="Finn R."/>
            <person name="Kale V."/>
            <person name="Holt S."/>
            <person name="Cochrane G."/>
            <person name="Meng A."/>
            <person name="Brown T."/>
            <person name="Cohen L."/>
        </authorList>
    </citation>
    <scope>NUCLEOTIDE SEQUENCE</scope>
    <source>
        <strain evidence="16">Isolate 1302-5</strain>
    </source>
</reference>
<sequence length="904" mass="98536">MLFRAVFARTTTAAFPPSLAPFHCIRNHNCSSTSGSVQKRKDILFALTNQHRKNSATARRTMSSAIDLVDDAIRDIEAKLNLKPGEKVPSKGAMEGGGGGGGESVAAAGKVDELSAKMASAAISDPKDASKKEEEKGKKEGGGGYDRWSLLPESTLNYGHLAGSKSKSPPPKATEGGFYVTTAINYTNGPAHMGHAYEGVTADAVGRYARLEGGRADGEGVRFVTGTDEHGEKVDKTAKGEGVETIELCNKYVTGFQSLNQRILIANDDYVRTTSARHKRTAQSLWKKCADAGDIFLDSYSGWYNTREETFVTDSEAEMNEFKDPVSGKPLEKVEEASYFFRMSKYHDKLVEHIQSNPEFIRPEQHRNAILKRLTDDRLRDLSVSRTSFSWGIPVPEGFDSKHVMYVWFDALSNYLTGVDGMGANDPEGGADAELVKFWPADVHIIGKDILWFHTVIWPTILMSAGLPLPKKVFAHGFVNDKEGKKMSKSLGNVVDPHDMLDQYPVDTFRWYLCKEAPYGGEMSFSEESLRDMHNSDLCDTLGNLIHRATNLCKKNCGGVVPDVGSPSTLPVDFDAVRALYVSKMDNLELQGGAAVAMQAFRDVNGWLTEQAPWHMKGDERADERQVVVRATLEAVYALSHLLLPYIPNGAGAIFDKMGQLPRDLVDLSPDLRNLETGTKIIVGDVLYGKLISEEEKLNAVAAAKKKADDLAAAQKKKKEKKAKEMAKSKAGQGTANVNQPEFTKVDIRVGKIVKVWEHPDAERLFCEQIDVGEEGGPREIASGLREHYALEQMQDRKVLVVCNLKAAKLAGFSSNGMVLAAKADGKVELVDPPEGAPVGERVFIEGLAGEPVTSAQMKKKKIWDKVAKGLKTAGDSSATWDGGIISTSAGPCKTASLAEAPIS</sequence>
<evidence type="ECO:0000313" key="16">
    <source>
        <dbReference type="EMBL" id="CAE2252288.1"/>
    </source>
</evidence>
<dbReference type="EMBL" id="HBKQ01032152">
    <property type="protein sequence ID" value="CAE2252288.1"/>
    <property type="molecule type" value="Transcribed_RNA"/>
</dbReference>
<feature type="compositionally biased region" description="Basic and acidic residues" evidence="14">
    <location>
        <begin position="125"/>
        <end position="141"/>
    </location>
</feature>
<keyword evidence="8 13" id="KW-0648">Protein biosynthesis</keyword>
<dbReference type="AlphaFoldDB" id="A0A7S4J5C0"/>
<dbReference type="CDD" id="cd02799">
    <property type="entry name" value="tRNA_bind_EMAP-II_like"/>
    <property type="match status" value="1"/>
</dbReference>
<dbReference type="InterPro" id="IPR023457">
    <property type="entry name" value="Met-tRNA_synth_2"/>
</dbReference>
<keyword evidence="9 13" id="KW-0030">Aminoacyl-tRNA synthetase</keyword>
<evidence type="ECO:0000256" key="8">
    <source>
        <dbReference type="ARBA" id="ARBA00022917"/>
    </source>
</evidence>
<dbReference type="GO" id="GO:0006431">
    <property type="term" value="P:methionyl-tRNA aminoacylation"/>
    <property type="evidence" value="ECO:0007669"/>
    <property type="project" value="InterPro"/>
</dbReference>
<evidence type="ECO:0000256" key="14">
    <source>
        <dbReference type="SAM" id="MobiDB-lite"/>
    </source>
</evidence>
<protein>
    <recommendedName>
        <fullName evidence="1">methionine--tRNA ligase</fullName>
        <ecNumber evidence="1">6.1.1.10</ecNumber>
    </recommendedName>
    <alternativeName>
        <fullName evidence="10">Methionyl-tRNA synthetase</fullName>
    </alternativeName>
</protein>
<dbReference type="InterPro" id="IPR009080">
    <property type="entry name" value="tRNAsynth_Ia_anticodon-bd"/>
</dbReference>
<evidence type="ECO:0000256" key="1">
    <source>
        <dbReference type="ARBA" id="ARBA00012838"/>
    </source>
</evidence>
<dbReference type="InterPro" id="IPR014729">
    <property type="entry name" value="Rossmann-like_a/b/a_fold"/>
</dbReference>
<keyword evidence="5 13" id="KW-0547">Nucleotide-binding</keyword>
<dbReference type="GO" id="GO:0005524">
    <property type="term" value="F:ATP binding"/>
    <property type="evidence" value="ECO:0007669"/>
    <property type="project" value="UniProtKB-KW"/>
</dbReference>
<dbReference type="InterPro" id="IPR002547">
    <property type="entry name" value="tRNA-bd_dom"/>
</dbReference>
<dbReference type="PROSITE" id="PS50886">
    <property type="entry name" value="TRBD"/>
    <property type="match status" value="1"/>
</dbReference>
<organism evidence="16">
    <name type="scientific">Odontella aurita</name>
    <dbReference type="NCBI Taxonomy" id="265563"/>
    <lineage>
        <taxon>Eukaryota</taxon>
        <taxon>Sar</taxon>
        <taxon>Stramenopiles</taxon>
        <taxon>Ochrophyta</taxon>
        <taxon>Bacillariophyta</taxon>
        <taxon>Mediophyceae</taxon>
        <taxon>Biddulphiophycidae</taxon>
        <taxon>Eupodiscales</taxon>
        <taxon>Odontellaceae</taxon>
        <taxon>Odontella</taxon>
    </lineage>
</organism>
<keyword evidence="4 13" id="KW-0436">Ligase</keyword>
<dbReference type="InterPro" id="IPR012340">
    <property type="entry name" value="NA-bd_OB-fold"/>
</dbReference>
<gene>
    <name evidence="16" type="ORF">OAUR00152_LOCUS21956</name>
</gene>
<dbReference type="NCBIfam" id="TIGR00398">
    <property type="entry name" value="metG"/>
    <property type="match status" value="1"/>
</dbReference>
<dbReference type="Gene3D" id="3.40.50.620">
    <property type="entry name" value="HUPs"/>
    <property type="match status" value="1"/>
</dbReference>
<feature type="region of interest" description="Disordered" evidence="14">
    <location>
        <begin position="119"/>
        <end position="149"/>
    </location>
</feature>
<comment type="catalytic activity">
    <reaction evidence="11">
        <text>tRNA(Met) + L-methionine + ATP = L-methionyl-tRNA(Met) + AMP + diphosphate</text>
        <dbReference type="Rhea" id="RHEA:13481"/>
        <dbReference type="Rhea" id="RHEA-COMP:9667"/>
        <dbReference type="Rhea" id="RHEA-COMP:9698"/>
        <dbReference type="ChEBI" id="CHEBI:30616"/>
        <dbReference type="ChEBI" id="CHEBI:33019"/>
        <dbReference type="ChEBI" id="CHEBI:57844"/>
        <dbReference type="ChEBI" id="CHEBI:78442"/>
        <dbReference type="ChEBI" id="CHEBI:78530"/>
        <dbReference type="ChEBI" id="CHEBI:456215"/>
        <dbReference type="EC" id="6.1.1.10"/>
    </reaction>
</comment>
<dbReference type="PANTHER" id="PTHR43326:SF2">
    <property type="entry name" value="METHIONINE--TRNA LIGASE"/>
    <property type="match status" value="1"/>
</dbReference>
<dbReference type="GO" id="GO:0005739">
    <property type="term" value="C:mitochondrion"/>
    <property type="evidence" value="ECO:0007669"/>
    <property type="project" value="UniProtKB-ARBA"/>
</dbReference>
<dbReference type="Gene3D" id="1.10.730.10">
    <property type="entry name" value="Isoleucyl-tRNA Synthetase, Domain 1"/>
    <property type="match status" value="1"/>
</dbReference>
<dbReference type="Pfam" id="PF19303">
    <property type="entry name" value="Anticodon_3"/>
    <property type="match status" value="1"/>
</dbReference>
<dbReference type="CDD" id="cd00814">
    <property type="entry name" value="MetRS_core"/>
    <property type="match status" value="1"/>
</dbReference>
<dbReference type="Pfam" id="PF01588">
    <property type="entry name" value="tRNA_bind"/>
    <property type="match status" value="1"/>
</dbReference>
<dbReference type="GO" id="GO:0000049">
    <property type="term" value="F:tRNA binding"/>
    <property type="evidence" value="ECO:0007669"/>
    <property type="project" value="UniProtKB-UniRule"/>
</dbReference>
<evidence type="ECO:0000256" key="13">
    <source>
        <dbReference type="RuleBase" id="RU363039"/>
    </source>
</evidence>
<dbReference type="PRINTS" id="PR01041">
    <property type="entry name" value="TRNASYNTHMET"/>
</dbReference>
<evidence type="ECO:0000256" key="6">
    <source>
        <dbReference type="ARBA" id="ARBA00022840"/>
    </source>
</evidence>
<dbReference type="InterPro" id="IPR033911">
    <property type="entry name" value="MetRS_core"/>
</dbReference>
<evidence type="ECO:0000256" key="3">
    <source>
        <dbReference type="ARBA" id="ARBA00022555"/>
    </source>
</evidence>
<evidence type="ECO:0000256" key="11">
    <source>
        <dbReference type="ARBA" id="ARBA00047364"/>
    </source>
</evidence>
<feature type="domain" description="TRNA-binding" evidence="15">
    <location>
        <begin position="742"/>
        <end position="844"/>
    </location>
</feature>
<dbReference type="CDD" id="cd07957">
    <property type="entry name" value="Anticodon_Ia_Met"/>
    <property type="match status" value="1"/>
</dbReference>
<dbReference type="SUPFAM" id="SSF52374">
    <property type="entry name" value="Nucleotidylyl transferase"/>
    <property type="match status" value="1"/>
</dbReference>
<proteinExistence type="inferred from homology"/>
<dbReference type="PANTHER" id="PTHR43326">
    <property type="entry name" value="METHIONYL-TRNA SYNTHETASE"/>
    <property type="match status" value="1"/>
</dbReference>
<evidence type="ECO:0000256" key="12">
    <source>
        <dbReference type="PROSITE-ProRule" id="PRU00209"/>
    </source>
</evidence>
<dbReference type="SUPFAM" id="SSF47323">
    <property type="entry name" value="Anticodon-binding domain of a subclass of class I aminoacyl-tRNA synthetases"/>
    <property type="match status" value="1"/>
</dbReference>
<evidence type="ECO:0000256" key="2">
    <source>
        <dbReference type="ARBA" id="ARBA00022490"/>
    </source>
</evidence>
<evidence type="ECO:0000256" key="9">
    <source>
        <dbReference type="ARBA" id="ARBA00023146"/>
    </source>
</evidence>
<keyword evidence="3 12" id="KW-0820">tRNA-binding</keyword>
<evidence type="ECO:0000256" key="5">
    <source>
        <dbReference type="ARBA" id="ARBA00022741"/>
    </source>
</evidence>
<feature type="compositionally biased region" description="Gly residues" evidence="14">
    <location>
        <begin position="94"/>
        <end position="103"/>
    </location>
</feature>
<name>A0A7S4J5C0_9STRA</name>
<dbReference type="GO" id="GO:0004825">
    <property type="term" value="F:methionine-tRNA ligase activity"/>
    <property type="evidence" value="ECO:0007669"/>
    <property type="project" value="UniProtKB-EC"/>
</dbReference>
<keyword evidence="7 12" id="KW-0694">RNA-binding</keyword>
<dbReference type="Gene3D" id="2.40.50.140">
    <property type="entry name" value="Nucleic acid-binding proteins"/>
    <property type="match status" value="1"/>
</dbReference>
<evidence type="ECO:0000256" key="7">
    <source>
        <dbReference type="ARBA" id="ARBA00022884"/>
    </source>
</evidence>
<dbReference type="NCBIfam" id="NF008900">
    <property type="entry name" value="PRK12267.1"/>
    <property type="match status" value="1"/>
</dbReference>
<evidence type="ECO:0000256" key="4">
    <source>
        <dbReference type="ARBA" id="ARBA00022598"/>
    </source>
</evidence>
<accession>A0A7S4J5C0</accession>
<dbReference type="FunFam" id="2.170.220.10:FF:000001">
    <property type="entry name" value="methionine--tRNA ligase, mitochondrial"/>
    <property type="match status" value="1"/>
</dbReference>
<evidence type="ECO:0000259" key="15">
    <source>
        <dbReference type="PROSITE" id="PS50886"/>
    </source>
</evidence>
<keyword evidence="2" id="KW-0963">Cytoplasm</keyword>
<evidence type="ECO:0000256" key="10">
    <source>
        <dbReference type="ARBA" id="ARBA00030904"/>
    </source>
</evidence>
<dbReference type="Pfam" id="PF09334">
    <property type="entry name" value="tRNA-synt_1g"/>
    <property type="match status" value="1"/>
</dbReference>
<feature type="region of interest" description="Disordered" evidence="14">
    <location>
        <begin position="84"/>
        <end position="106"/>
    </location>
</feature>
<dbReference type="InterPro" id="IPR015413">
    <property type="entry name" value="Methionyl/Leucyl_tRNA_Synth"/>
</dbReference>